<dbReference type="Proteomes" id="UP000292957">
    <property type="component" value="Unassembled WGS sequence"/>
</dbReference>
<gene>
    <name evidence="3" type="ORF">BD310DRAFT_769778</name>
    <name evidence="4" type="ORF">BD310DRAFT_774445</name>
    <name evidence="2" type="ORF">BD311DRAFT_621176</name>
</gene>
<evidence type="ECO:0000313" key="3">
    <source>
        <dbReference type="EMBL" id="TBU56942.1"/>
    </source>
</evidence>
<accession>A0A4Q9N272</accession>
<dbReference type="EMBL" id="ML143389">
    <property type="protein sequence ID" value="TBU34265.1"/>
    <property type="molecule type" value="Genomic_DNA"/>
</dbReference>
<dbReference type="EMBL" id="ML145144">
    <property type="protein sequence ID" value="TBU56942.1"/>
    <property type="molecule type" value="Genomic_DNA"/>
</dbReference>
<sequence length="188" mass="19989">MATTHNRHTLCTCPTCIQLDPIGQWIPTTTALHHDLMARRVASQAYQRGRGRGTATGSRARGATLRGTRNPLRGGRGALPARSGADSHNSRGQASVPMKRARAQSPLNTPPTDEALDPSTNPFDELGPIDVDCSMDGVVSQVDVEGSQDMTTNLPHSADSDSPADDAQTRPPTSCIPAQISDERAQLD</sequence>
<reference evidence="2 5" key="1">
    <citation type="submission" date="2019-01" db="EMBL/GenBank/DDBJ databases">
        <title>Draft genome sequences of three monokaryotic isolates of the white-rot basidiomycete fungus Dichomitus squalens.</title>
        <authorList>
            <consortium name="DOE Joint Genome Institute"/>
            <person name="Lopez S.C."/>
            <person name="Andreopoulos B."/>
            <person name="Pangilinan J."/>
            <person name="Lipzen A."/>
            <person name="Riley R."/>
            <person name="Ahrendt S."/>
            <person name="Ng V."/>
            <person name="Barry K."/>
            <person name="Daum C."/>
            <person name="Grigoriev I.V."/>
            <person name="Hilden K.S."/>
            <person name="Makela M.R."/>
            <person name="de Vries R.P."/>
        </authorList>
    </citation>
    <scope>NUCLEOTIDE SEQUENCE [LARGE SCALE GENOMIC DNA]</scope>
    <source>
        <strain evidence="3 5">CBS 464.89</strain>
        <strain evidence="2">OM18370.1</strain>
    </source>
</reference>
<keyword evidence="5" id="KW-1185">Reference proteome</keyword>
<dbReference type="AlphaFoldDB" id="A0A4Q9N272"/>
<proteinExistence type="predicted"/>
<dbReference type="Proteomes" id="UP000292082">
    <property type="component" value="Unassembled WGS sequence"/>
</dbReference>
<evidence type="ECO:0000313" key="2">
    <source>
        <dbReference type="EMBL" id="TBU34265.1"/>
    </source>
</evidence>
<evidence type="ECO:0000313" key="5">
    <source>
        <dbReference type="Proteomes" id="UP000292082"/>
    </source>
</evidence>
<feature type="compositionally biased region" description="Low complexity" evidence="1">
    <location>
        <begin position="53"/>
        <end position="69"/>
    </location>
</feature>
<evidence type="ECO:0000256" key="1">
    <source>
        <dbReference type="SAM" id="MobiDB-lite"/>
    </source>
</evidence>
<name>A0A4Q9N272_9APHY</name>
<organism evidence="2">
    <name type="scientific">Dichomitus squalens</name>
    <dbReference type="NCBI Taxonomy" id="114155"/>
    <lineage>
        <taxon>Eukaryota</taxon>
        <taxon>Fungi</taxon>
        <taxon>Dikarya</taxon>
        <taxon>Basidiomycota</taxon>
        <taxon>Agaricomycotina</taxon>
        <taxon>Agaricomycetes</taxon>
        <taxon>Polyporales</taxon>
        <taxon>Polyporaceae</taxon>
        <taxon>Dichomitus</taxon>
    </lineage>
</organism>
<feature type="region of interest" description="Disordered" evidence="1">
    <location>
        <begin position="44"/>
        <end position="188"/>
    </location>
</feature>
<protein>
    <submittedName>
        <fullName evidence="2">Uncharacterized protein</fullName>
    </submittedName>
</protein>
<feature type="non-terminal residue" evidence="2">
    <location>
        <position position="188"/>
    </location>
</feature>
<evidence type="ECO:0000313" key="4">
    <source>
        <dbReference type="EMBL" id="TBU59960.1"/>
    </source>
</evidence>
<dbReference type="EMBL" id="ML145108">
    <property type="protein sequence ID" value="TBU59960.1"/>
    <property type="molecule type" value="Genomic_DNA"/>
</dbReference>